<keyword evidence="3" id="KW-1003">Cell membrane</keyword>
<comment type="caution">
    <text evidence="13">The sequence shown here is derived from an EMBL/GenBank/DDBJ whole genome shotgun (WGS) entry which is preliminary data.</text>
</comment>
<accession>A0A939H6N5</accession>
<reference evidence="13" key="1">
    <citation type="submission" date="2021-03" db="EMBL/GenBank/DDBJ databases">
        <title>Proteiniclasticum marinus sp. nov., isolated from tidal flat sediment.</title>
        <authorList>
            <person name="Namirimu T."/>
            <person name="Yang J.-A."/>
            <person name="Yang S.-H."/>
            <person name="Kim Y.-J."/>
            <person name="Kwon K.K."/>
        </authorList>
    </citation>
    <scope>NUCLEOTIDE SEQUENCE</scope>
    <source>
        <strain evidence="13">SCR006</strain>
    </source>
</reference>
<evidence type="ECO:0000256" key="5">
    <source>
        <dbReference type="ARBA" id="ARBA00022989"/>
    </source>
</evidence>
<evidence type="ECO:0000256" key="4">
    <source>
        <dbReference type="ARBA" id="ARBA00022692"/>
    </source>
</evidence>
<evidence type="ECO:0000256" key="2">
    <source>
        <dbReference type="ARBA" id="ARBA00006068"/>
    </source>
</evidence>
<evidence type="ECO:0000256" key="11">
    <source>
        <dbReference type="SAM" id="Phobius"/>
    </source>
</evidence>
<keyword evidence="6" id="KW-0805">Transcription regulation</keyword>
<keyword evidence="8" id="KW-0804">Transcription</keyword>
<evidence type="ECO:0000256" key="8">
    <source>
        <dbReference type="ARBA" id="ARBA00023163"/>
    </source>
</evidence>
<dbReference type="NCBIfam" id="TIGR00350">
    <property type="entry name" value="lytR_cpsA_psr"/>
    <property type="match status" value="1"/>
</dbReference>
<dbReference type="GO" id="GO:0005886">
    <property type="term" value="C:plasma membrane"/>
    <property type="evidence" value="ECO:0007669"/>
    <property type="project" value="UniProtKB-SubCell"/>
</dbReference>
<comment type="function">
    <text evidence="9">Involved in SarA attenuation. Affects resistance to oxacillin and teicoplanin, as well as the synthesis of virulence factors.</text>
</comment>
<sequence>MEEKTRKKRKAYYVLAGIVSILLVLFIGVYYTLTSLNRTGTEIVDGEAVLPPEEELESIEGTPEDIDEDYIYEVKDPESEAIYRKIPIDENVFNVLLVGSDVRGDEEGNGRSDSMMLVSYNRETSDIRIVSFMRDTWIAIPNREWNRINAAYAFGGIGLAVNTVNENFELDIQNYAIVEFEGLKSIVDTLGGIEVKLTKAEIRKINSAGAGDRIPLEEGIYTLNGEQVLIHSRNRSTGDGDFGRTRRQRDVMTGILAKMKETLNPVKLTRFITESLKYVDTNLKADTLFTLGLEVLGSGSSGLSQARVPFDDTWRYADKGGRSVVTIDLEENRRLLYEYLYEEKND</sequence>
<evidence type="ECO:0000256" key="9">
    <source>
        <dbReference type="ARBA" id="ARBA00037178"/>
    </source>
</evidence>
<gene>
    <name evidence="13" type="ORF">J3A84_09425</name>
</gene>
<dbReference type="AlphaFoldDB" id="A0A939H6N5"/>
<dbReference type="Proteomes" id="UP000664218">
    <property type="component" value="Unassembled WGS sequence"/>
</dbReference>
<comment type="similarity">
    <text evidence="2">Belongs to the LytR/CpsA/Psr (LCP) family.</text>
</comment>
<evidence type="ECO:0000256" key="10">
    <source>
        <dbReference type="ARBA" id="ARBA00040752"/>
    </source>
</evidence>
<keyword evidence="4 11" id="KW-0812">Transmembrane</keyword>
<evidence type="ECO:0000259" key="12">
    <source>
        <dbReference type="Pfam" id="PF03816"/>
    </source>
</evidence>
<dbReference type="InterPro" id="IPR004474">
    <property type="entry name" value="LytR_CpsA_psr"/>
</dbReference>
<dbReference type="PANTHER" id="PTHR33392">
    <property type="entry name" value="POLYISOPRENYL-TEICHOIC ACID--PEPTIDOGLYCAN TEICHOIC ACID TRANSFERASE TAGU"/>
    <property type="match status" value="1"/>
</dbReference>
<feature type="transmembrane region" description="Helical" evidence="11">
    <location>
        <begin position="12"/>
        <end position="33"/>
    </location>
</feature>
<dbReference type="RefSeq" id="WP_207599766.1">
    <property type="nucleotide sequence ID" value="NZ_JAFNJU010000006.1"/>
</dbReference>
<protein>
    <recommendedName>
        <fullName evidence="10">Regulatory protein MsrR</fullName>
    </recommendedName>
</protein>
<dbReference type="Gene3D" id="3.40.630.190">
    <property type="entry name" value="LCP protein"/>
    <property type="match status" value="1"/>
</dbReference>
<evidence type="ECO:0000256" key="3">
    <source>
        <dbReference type="ARBA" id="ARBA00022475"/>
    </source>
</evidence>
<organism evidence="13 14">
    <name type="scientific">Proteiniclasticum aestuarii</name>
    <dbReference type="NCBI Taxonomy" id="2817862"/>
    <lineage>
        <taxon>Bacteria</taxon>
        <taxon>Bacillati</taxon>
        <taxon>Bacillota</taxon>
        <taxon>Clostridia</taxon>
        <taxon>Eubacteriales</taxon>
        <taxon>Clostridiaceae</taxon>
        <taxon>Proteiniclasticum</taxon>
    </lineage>
</organism>
<dbReference type="EMBL" id="JAFNJU010000006">
    <property type="protein sequence ID" value="MBO1265247.1"/>
    <property type="molecule type" value="Genomic_DNA"/>
</dbReference>
<keyword evidence="5 11" id="KW-1133">Transmembrane helix</keyword>
<evidence type="ECO:0000313" key="13">
    <source>
        <dbReference type="EMBL" id="MBO1265247.1"/>
    </source>
</evidence>
<feature type="domain" description="Cell envelope-related transcriptional attenuator" evidence="12">
    <location>
        <begin position="111"/>
        <end position="260"/>
    </location>
</feature>
<evidence type="ECO:0000313" key="14">
    <source>
        <dbReference type="Proteomes" id="UP000664218"/>
    </source>
</evidence>
<dbReference type="Pfam" id="PF03816">
    <property type="entry name" value="LytR_cpsA_psr"/>
    <property type="match status" value="1"/>
</dbReference>
<keyword evidence="7 11" id="KW-0472">Membrane</keyword>
<keyword evidence="14" id="KW-1185">Reference proteome</keyword>
<name>A0A939H6N5_9CLOT</name>
<evidence type="ECO:0000256" key="6">
    <source>
        <dbReference type="ARBA" id="ARBA00023015"/>
    </source>
</evidence>
<proteinExistence type="inferred from homology"/>
<evidence type="ECO:0000256" key="1">
    <source>
        <dbReference type="ARBA" id="ARBA00004401"/>
    </source>
</evidence>
<evidence type="ECO:0000256" key="7">
    <source>
        <dbReference type="ARBA" id="ARBA00023136"/>
    </source>
</evidence>
<dbReference type="InterPro" id="IPR050922">
    <property type="entry name" value="LytR/CpsA/Psr_CW_biosynth"/>
</dbReference>
<comment type="subcellular location">
    <subcellularLocation>
        <location evidence="1">Cell membrane</location>
        <topology evidence="1">Single-pass type II membrane protein</topology>
    </subcellularLocation>
</comment>
<dbReference type="PANTHER" id="PTHR33392:SF8">
    <property type="entry name" value="REGULATORY PROTEIN MSRR"/>
    <property type="match status" value="1"/>
</dbReference>